<sequence>MMVKGGRAPSSRQDSSLAALTTRQIVRRVSSRQVTENQQKLFDTKSRRRSASIIRFPDARFTRTVRTHIVYFRRGIKNPAGRRGKTVRKVRKHGGREE</sequence>
<feature type="region of interest" description="Disordered" evidence="1">
    <location>
        <begin position="79"/>
        <end position="98"/>
    </location>
</feature>
<keyword evidence="3" id="KW-1185">Reference proteome</keyword>
<evidence type="ECO:0000256" key="1">
    <source>
        <dbReference type="SAM" id="MobiDB-lite"/>
    </source>
</evidence>
<accession>E0SF44</accession>
<dbReference type="EMBL" id="CP002038">
    <property type="protein sequence ID" value="ADM98786.1"/>
    <property type="molecule type" value="Genomic_DNA"/>
</dbReference>
<reference evidence="2 3" key="1">
    <citation type="journal article" date="2011" name="J. Bacteriol.">
        <title>Genome sequence of the plant-pathogenic bacterium Dickeya dadantii 3937.</title>
        <authorList>
            <person name="Glasner J.D."/>
            <person name="Yang C.H."/>
            <person name="Reverchon S."/>
            <person name="Hugouvieux-Cotte-Pattat N."/>
            <person name="Condemine G."/>
            <person name="Bohin J.P."/>
            <person name="Van Gijsegem F."/>
            <person name="Yang S."/>
            <person name="Franza T."/>
            <person name="Expert D."/>
            <person name="Plunkett G. III"/>
            <person name="San Francisco M.J."/>
            <person name="Charkowski A.O."/>
            <person name="Py B."/>
            <person name="Bell K."/>
            <person name="Rauscher L."/>
            <person name="Rodriguez-Palenzuela P."/>
            <person name="Toussaint A."/>
            <person name="Holeva M.C."/>
            <person name="He S.Y."/>
            <person name="Douet V."/>
            <person name="Boccara M."/>
            <person name="Blanco C."/>
            <person name="Toth I."/>
            <person name="Anderson B.D."/>
            <person name="Biehl B.S."/>
            <person name="Mau B."/>
            <person name="Flynn S.M."/>
            <person name="Barras F."/>
            <person name="Lindeberg M."/>
            <person name="Birch P.R."/>
            <person name="Tsuyumu S."/>
            <person name="Shi X."/>
            <person name="Hibbing M."/>
            <person name="Yap M.N."/>
            <person name="Carpentier M."/>
            <person name="Dassa E."/>
            <person name="Umehara M."/>
            <person name="Kim J.F."/>
            <person name="Rusch M."/>
            <person name="Soni P."/>
            <person name="Mayhew G.F."/>
            <person name="Fouts D.E."/>
            <person name="Gill S.R."/>
            <person name="Blattner F.R."/>
            <person name="Keen N.T."/>
            <person name="Perna N.T."/>
        </authorList>
    </citation>
    <scope>NUCLEOTIDE SEQUENCE [LARGE SCALE GENOMIC DNA]</scope>
    <source>
        <strain evidence="2 3">3937</strain>
    </source>
</reference>
<dbReference type="Proteomes" id="UP000006859">
    <property type="component" value="Chromosome"/>
</dbReference>
<gene>
    <name evidence="2" type="ordered locus">Dda3937_04608</name>
</gene>
<evidence type="ECO:0000313" key="3">
    <source>
        <dbReference type="Proteomes" id="UP000006859"/>
    </source>
</evidence>
<dbReference type="HOGENOM" id="CLU_2329249_0_0_6"/>
<evidence type="ECO:0000313" key="2">
    <source>
        <dbReference type="EMBL" id="ADM98786.1"/>
    </source>
</evidence>
<dbReference type="AlphaFoldDB" id="E0SF44"/>
<protein>
    <submittedName>
        <fullName evidence="2">Uncharacterized protein</fullName>
    </submittedName>
</protein>
<proteinExistence type="predicted"/>
<organism evidence="2 3">
    <name type="scientific">Dickeya dadantii (strain 3937)</name>
    <name type="common">Erwinia chrysanthemi (strain 3937)</name>
    <dbReference type="NCBI Taxonomy" id="198628"/>
    <lineage>
        <taxon>Bacteria</taxon>
        <taxon>Pseudomonadati</taxon>
        <taxon>Pseudomonadota</taxon>
        <taxon>Gammaproteobacteria</taxon>
        <taxon>Enterobacterales</taxon>
        <taxon>Pectobacteriaceae</taxon>
        <taxon>Dickeya</taxon>
    </lineage>
</organism>
<dbReference type="KEGG" id="ddd:Dda3937_04608"/>
<name>E0SF44_DICD3</name>